<organism evidence="2 3">
    <name type="scientific">Novosphingobium panipatense</name>
    <dbReference type="NCBI Taxonomy" id="428991"/>
    <lineage>
        <taxon>Bacteria</taxon>
        <taxon>Pseudomonadati</taxon>
        <taxon>Pseudomonadota</taxon>
        <taxon>Alphaproteobacteria</taxon>
        <taxon>Sphingomonadales</taxon>
        <taxon>Sphingomonadaceae</taxon>
        <taxon>Novosphingobium</taxon>
    </lineage>
</organism>
<dbReference type="RefSeq" id="WP_283407105.1">
    <property type="nucleotide sequence ID" value="NZ_FXUI01000020.1"/>
</dbReference>
<dbReference type="EMBL" id="FXUI01000020">
    <property type="protein sequence ID" value="SMP81867.1"/>
    <property type="molecule type" value="Genomic_DNA"/>
</dbReference>
<reference evidence="2 3" key="1">
    <citation type="submission" date="2017-05" db="EMBL/GenBank/DDBJ databases">
        <authorList>
            <person name="Varghese N."/>
            <person name="Submissions S."/>
        </authorList>
    </citation>
    <scope>NUCLEOTIDE SEQUENCE [LARGE SCALE GENOMIC DNA]</scope>
    <source>
        <strain evidence="2 3">SM16</strain>
    </source>
</reference>
<feature type="compositionally biased region" description="Basic and acidic residues" evidence="1">
    <location>
        <begin position="27"/>
        <end position="37"/>
    </location>
</feature>
<comment type="caution">
    <text evidence="2">The sequence shown here is derived from an EMBL/GenBank/DDBJ whole genome shotgun (WGS) entry which is preliminary data.</text>
</comment>
<accession>A0ABY1QZ84</accession>
<dbReference type="Proteomes" id="UP001157910">
    <property type="component" value="Unassembled WGS sequence"/>
</dbReference>
<feature type="compositionally biased region" description="Basic and acidic residues" evidence="1">
    <location>
        <begin position="44"/>
        <end position="72"/>
    </location>
</feature>
<evidence type="ECO:0000256" key="1">
    <source>
        <dbReference type="SAM" id="MobiDB-lite"/>
    </source>
</evidence>
<sequence length="72" mass="8258">MTSFDKDDRGPDPTKPSKTPRGTFGDARPDEFHDSRTEGSQPPEKVEDRPLVSKVRPEDYPEEERRDGDLTR</sequence>
<proteinExistence type="predicted"/>
<evidence type="ECO:0000313" key="2">
    <source>
        <dbReference type="EMBL" id="SMP81867.1"/>
    </source>
</evidence>
<evidence type="ECO:0000313" key="3">
    <source>
        <dbReference type="Proteomes" id="UP001157910"/>
    </source>
</evidence>
<feature type="region of interest" description="Disordered" evidence="1">
    <location>
        <begin position="1"/>
        <end position="72"/>
    </location>
</feature>
<name>A0ABY1QZ84_9SPHN</name>
<keyword evidence="3" id="KW-1185">Reference proteome</keyword>
<feature type="compositionally biased region" description="Basic and acidic residues" evidence="1">
    <location>
        <begin position="1"/>
        <end position="12"/>
    </location>
</feature>
<protein>
    <submittedName>
        <fullName evidence="2">Uncharacterized protein</fullName>
    </submittedName>
</protein>
<gene>
    <name evidence="2" type="ORF">SAMN06296065_12011</name>
</gene>